<protein>
    <submittedName>
        <fullName evidence="2">Uncharacterized protein</fullName>
    </submittedName>
</protein>
<gene>
    <name evidence="2" type="ORF">BN36_NA77160</name>
</gene>
<evidence type="ECO:0000313" key="2">
    <source>
        <dbReference type="EMBL" id="CCM20218.1"/>
    </source>
</evidence>
<accession>A0A1E1J9B9</accession>
<proteinExistence type="predicted"/>
<reference evidence="2" key="1">
    <citation type="submission" date="2012-08" db="EMBL/GenBank/DDBJ databases">
        <title>Comparative genomics of metastatic and non-metastatic Leishmania guyanensis provides insights into polygenic factors involved in Leishmania RNA virus infection.</title>
        <authorList>
            <person name="Smith D."/>
            <person name="Hertz-Fowler C."/>
            <person name="Martin R."/>
            <person name="Dickens N."/>
            <person name="Fasel N."/>
            <person name="Falquet L."/>
            <person name="Beverley S."/>
            <person name="Zangger H."/>
            <person name="Calderon-Copete S."/>
            <person name="Mottram J."/>
            <person name="Xenarios I."/>
        </authorList>
    </citation>
    <scope>NUCLEOTIDE SEQUENCE</scope>
    <source>
        <strain evidence="2">MHOM/BR/75/M4147/SSU:IR2SAT-LUC</strain>
    </source>
</reference>
<organism evidence="2">
    <name type="scientific">Leishmania guyanensis</name>
    <dbReference type="NCBI Taxonomy" id="5670"/>
    <lineage>
        <taxon>Eukaryota</taxon>
        <taxon>Discoba</taxon>
        <taxon>Euglenozoa</taxon>
        <taxon>Kinetoplastea</taxon>
        <taxon>Metakinetoplastina</taxon>
        <taxon>Trypanosomatida</taxon>
        <taxon>Trypanosomatidae</taxon>
        <taxon>Leishmaniinae</taxon>
        <taxon>Leishmania</taxon>
        <taxon>Leishmania guyanensis species complex</taxon>
    </lineage>
</organism>
<evidence type="ECO:0000256" key="1">
    <source>
        <dbReference type="SAM" id="MobiDB-lite"/>
    </source>
</evidence>
<sequence>MSDLHHCRSDSSSWSVLALSGQDIATEASGPTVARSETANRYAGCETPPLGNRNEVSFTQGGMVTGPHEEAIATASLEKDYDDEHLLQSSAESWVELNPAELGASPETQHPLTDMSASTRMVVVAQPFALLSSALEDAEENRSLEELETQDEVAPCLPAPQEPSYTLPSVNEEVGVSALTRLLIGETKASTEVTEQKPRSSFSSRAADMSDDLASVDDDGAQVRQTVCVDPDSETSISELKVSANSSPMVGITEMLHRRVIQEDLLRTERGPSELPLEERMAVIHALFGDFGDAPISAEKFREVMVPYQRHCECLGASYGFHHQSCRFFADFPVSL</sequence>
<feature type="region of interest" description="Disordered" evidence="1">
    <location>
        <begin position="42"/>
        <end position="64"/>
    </location>
</feature>
<name>A0A1E1J9B9_LEIGU</name>
<dbReference type="AlphaFoldDB" id="A0A1E1J9B9"/>
<dbReference type="EMBL" id="CALQ01001970">
    <property type="protein sequence ID" value="CCM20218.1"/>
    <property type="molecule type" value="Genomic_DNA"/>
</dbReference>
<feature type="region of interest" description="Disordered" evidence="1">
    <location>
        <begin position="140"/>
        <end position="170"/>
    </location>
</feature>